<keyword evidence="2" id="KW-1185">Reference proteome</keyword>
<reference evidence="2" key="1">
    <citation type="submission" date="2010-11" db="EMBL/GenBank/DDBJ databases">
        <title>The complete genome of Desulfurococcus mucosus DSM 2162.</title>
        <authorList>
            <consortium name="US DOE Joint Genome Institute (JGI-PGF)"/>
            <person name="Lucas S."/>
            <person name="Copeland A."/>
            <person name="Lapidus A."/>
            <person name="Bruce D."/>
            <person name="Goodwin L."/>
            <person name="Pitluck S."/>
            <person name="Kyrpides N."/>
            <person name="Mavromatis K."/>
            <person name="Pagani I."/>
            <person name="Ivanova N."/>
            <person name="Ovchinnikova G."/>
            <person name="Chertkov O."/>
            <person name="Held B."/>
            <person name="Brettin T."/>
            <person name="Detter J.C."/>
            <person name="Tapia R."/>
            <person name="Han C."/>
            <person name="Land M."/>
            <person name="Hauser L."/>
            <person name="Markowitz V."/>
            <person name="Cheng J.-F."/>
            <person name="Hugenholtz P."/>
            <person name="Woyke T."/>
            <person name="Wu D."/>
            <person name="Wirth R."/>
            <person name="Bilek Y."/>
            <person name="Hader T."/>
            <person name="Klenk H.-P."/>
            <person name="Eisen J.A."/>
        </authorList>
    </citation>
    <scope>NUCLEOTIDE SEQUENCE [LARGE SCALE GENOMIC DNA]</scope>
    <source>
        <strain evidence="2">ATCC 35584 / DSM 2162 / JCM 9187 / O7/1</strain>
    </source>
</reference>
<proteinExistence type="predicted"/>
<dbReference type="GeneID" id="10154012"/>
<dbReference type="HOGENOM" id="CLU_1745474_0_0_2"/>
<evidence type="ECO:0000313" key="1">
    <source>
        <dbReference type="EMBL" id="ADV65585.1"/>
    </source>
</evidence>
<dbReference type="EMBL" id="CP002363">
    <property type="protein sequence ID" value="ADV65585.1"/>
    <property type="molecule type" value="Genomic_DNA"/>
</dbReference>
<protein>
    <submittedName>
        <fullName evidence="1">Uncharacterized protein</fullName>
    </submittedName>
</protein>
<reference evidence="1 2" key="2">
    <citation type="journal article" date="2011" name="Stand. Genomic Sci.">
        <title>Complete genome sequence of Desulfurococcus mucosus type strain (O7/1).</title>
        <authorList>
            <person name="Wirth R."/>
            <person name="Chertkov O."/>
            <person name="Held B."/>
            <person name="Lapidus A."/>
            <person name="Nolan M."/>
            <person name="Lucas S."/>
            <person name="Hammon N."/>
            <person name="Deshpande S."/>
            <person name="Cheng J.F."/>
            <person name="Tapia R."/>
            <person name="Han C."/>
            <person name="Goodwin L."/>
            <person name="Pitluck S."/>
            <person name="Liolios K."/>
            <person name="Ioanna P."/>
            <person name="Ivanova N."/>
            <person name="Mavromatis K."/>
            <person name="Mikhailova N."/>
            <person name="Pati A."/>
            <person name="Chen A."/>
            <person name="Palaniappan K."/>
            <person name="Land M."/>
            <person name="Hauser L."/>
            <person name="Chang Y.J."/>
            <person name="Jeffries C.D."/>
            <person name="Bilek Y."/>
            <person name="Hader T."/>
            <person name="Rohde M."/>
            <person name="Spring S."/>
            <person name="Sikorski J."/>
            <person name="Goker M."/>
            <person name="Woyke T."/>
            <person name="Bristow J."/>
            <person name="Eisen J.A."/>
            <person name="Markowitz V."/>
            <person name="Hugenholtz P."/>
            <person name="Kyrpides N.C."/>
            <person name="Klenk H.P."/>
        </authorList>
    </citation>
    <scope>NUCLEOTIDE SEQUENCE [LARGE SCALE GENOMIC DNA]</scope>
    <source>
        <strain evidence="2">ATCC 35584 / DSM 2162 / JCM 9187 / O7/1</strain>
    </source>
</reference>
<dbReference type="AlphaFoldDB" id="E8R7C0"/>
<gene>
    <name evidence="1" type="ordered locus">Desmu_1290</name>
</gene>
<sequence>MKSTTMYRVGKITPVVKIRGNELKLFLHEEMTNPILAYSSRSVEVVGKALSKRFLARNNPDGSRDILLPITAFPAVSVWLAASYGARPSEELLEKLLDATPKAVADVIWKKIESSPGVVEDWTQPLMDAATLRETAKTIRRYLKIHGVT</sequence>
<name>E8R7C0_DESM0</name>
<dbReference type="KEGG" id="dmu:Desmu_1290"/>
<dbReference type="RefSeq" id="WP_013562807.1">
    <property type="nucleotide sequence ID" value="NC_014961.1"/>
</dbReference>
<dbReference type="Proteomes" id="UP000001068">
    <property type="component" value="Chromosome"/>
</dbReference>
<organism evidence="1 2">
    <name type="scientific">Desulfurococcus mucosus (strain ATCC 35584 / DSM 2162 / JCM 9187 / O7/1)</name>
    <dbReference type="NCBI Taxonomy" id="765177"/>
    <lineage>
        <taxon>Archaea</taxon>
        <taxon>Thermoproteota</taxon>
        <taxon>Thermoprotei</taxon>
        <taxon>Desulfurococcales</taxon>
        <taxon>Desulfurococcaceae</taxon>
        <taxon>Desulfurococcus</taxon>
    </lineage>
</organism>
<accession>E8R7C0</accession>
<dbReference type="STRING" id="765177.Desmu_1290"/>
<evidence type="ECO:0000313" key="2">
    <source>
        <dbReference type="Proteomes" id="UP000001068"/>
    </source>
</evidence>